<dbReference type="PANTHER" id="PTHR19328">
    <property type="entry name" value="HEDGEHOG-INTERACTING PROTEIN"/>
    <property type="match status" value="1"/>
</dbReference>
<keyword evidence="1" id="KW-0732">Signal</keyword>
<dbReference type="EMBL" id="JAQQKX010000001">
    <property type="protein sequence ID" value="MDC7682029.1"/>
    <property type="molecule type" value="Genomic_DNA"/>
</dbReference>
<keyword evidence="4" id="KW-1185">Reference proteome</keyword>
<dbReference type="Pfam" id="PF22807">
    <property type="entry name" value="TrAA12"/>
    <property type="match status" value="2"/>
</dbReference>
<evidence type="ECO:0000313" key="4">
    <source>
        <dbReference type="Proteomes" id="UP001214854"/>
    </source>
</evidence>
<feature type="signal peptide" evidence="1">
    <location>
        <begin position="1"/>
        <end position="29"/>
    </location>
</feature>
<accession>A0ABT5HPW5</accession>
<protein>
    <submittedName>
        <fullName evidence="3">Sorbosone dehydrogenase family protein</fullName>
    </submittedName>
</protein>
<feature type="domain" description="Pyrroloquinoline quinone-dependent pyranose dehydrogenase beta-propeller" evidence="2">
    <location>
        <begin position="69"/>
        <end position="277"/>
    </location>
</feature>
<proteinExistence type="predicted"/>
<reference evidence="3 4" key="1">
    <citation type="submission" date="2023-01" db="EMBL/GenBank/DDBJ databases">
        <title>Novel species of the genus Asticcacaulis isolated from rivers.</title>
        <authorList>
            <person name="Lu H."/>
        </authorList>
    </citation>
    <scope>NUCLEOTIDE SEQUENCE [LARGE SCALE GENOMIC DNA]</scope>
    <source>
        <strain evidence="3 4">BYS171W</strain>
    </source>
</reference>
<dbReference type="RefSeq" id="WP_272746538.1">
    <property type="nucleotide sequence ID" value="NZ_JAQQKX010000001.1"/>
</dbReference>
<feature type="chain" id="PRO_5046233055" evidence="1">
    <location>
        <begin position="30"/>
        <end position="434"/>
    </location>
</feature>
<dbReference type="Proteomes" id="UP001214854">
    <property type="component" value="Unassembled WGS sequence"/>
</dbReference>
<name>A0ABT5HPW5_9CAUL</name>
<dbReference type="SUPFAM" id="SSF50952">
    <property type="entry name" value="Soluble quinoprotein glucose dehydrogenase"/>
    <property type="match status" value="1"/>
</dbReference>
<evidence type="ECO:0000313" key="3">
    <source>
        <dbReference type="EMBL" id="MDC7682029.1"/>
    </source>
</evidence>
<dbReference type="InterPro" id="IPR011042">
    <property type="entry name" value="6-blade_b-propeller_TolB-like"/>
</dbReference>
<gene>
    <name evidence="3" type="ORF">PQU92_02005</name>
</gene>
<organism evidence="3 4">
    <name type="scientific">Asticcacaulis aquaticus</name>
    <dbReference type="NCBI Taxonomy" id="2984212"/>
    <lineage>
        <taxon>Bacteria</taxon>
        <taxon>Pseudomonadati</taxon>
        <taxon>Pseudomonadota</taxon>
        <taxon>Alphaproteobacteria</taxon>
        <taxon>Caulobacterales</taxon>
        <taxon>Caulobacteraceae</taxon>
        <taxon>Asticcacaulis</taxon>
    </lineage>
</organism>
<evidence type="ECO:0000259" key="2">
    <source>
        <dbReference type="Pfam" id="PF22807"/>
    </source>
</evidence>
<dbReference type="PANTHER" id="PTHR19328:SF55">
    <property type="entry name" value="BLR6566 PROTEIN"/>
    <property type="match status" value="1"/>
</dbReference>
<comment type="caution">
    <text evidence="3">The sequence shown here is derived from an EMBL/GenBank/DDBJ whole genome shotgun (WGS) entry which is preliminary data.</text>
</comment>
<evidence type="ECO:0000256" key="1">
    <source>
        <dbReference type="SAM" id="SignalP"/>
    </source>
</evidence>
<dbReference type="Gene3D" id="2.120.10.30">
    <property type="entry name" value="TolB, C-terminal domain"/>
    <property type="match status" value="1"/>
</dbReference>
<sequence length="434" mass="46998">MKTKHNALTVVSLAMGLLASGVSGSEAMAQADLNDPRTTGPSPALVAPYSTPSGRIIVKTIPFPEGQGPKVHEGFKVEPFATGLESARQLVVLPNGDVLVAEATTEKKPNDPTFKDKGANRIRLLRDADGDGKAEIKTVLMANLRQPYGMVYTNKRLYVADTDGIFWIPFTLGTTEVAADVKKTRIAEFKPGGYNNHWTRNLQLSKDGKFLYVAVGSASNAGEYGVEEEVRRASILKIDLKTGRETLYASGIRNPVGMALEPKSGTLWTSVNERDELGDDLVPDYITSVKEGGFYGWPYSYYGQHEDPRLKGQRPDLVAKAIKPDYAVGPHVSALGIVFGAQTTFPARFRDGVFVGRHGSWNRQSLIGYDVVFIPFANGKPSGPMELFLSGFTAGTDTVYGRPRSLAVAKDGSLLVTDDKGGFIYRITAEAASK</sequence>
<dbReference type="InterPro" id="IPR054539">
    <property type="entry name" value="Beta-prop_PDH"/>
</dbReference>
<feature type="domain" description="Pyrroloquinoline quinone-dependent pyranose dehydrogenase beta-propeller" evidence="2">
    <location>
        <begin position="321"/>
        <end position="428"/>
    </location>
</feature>
<dbReference type="InterPro" id="IPR011041">
    <property type="entry name" value="Quinoprot_gluc/sorb_DH_b-prop"/>
</dbReference>